<evidence type="ECO:0000313" key="2">
    <source>
        <dbReference type="Proteomes" id="UP001500653"/>
    </source>
</evidence>
<organism evidence="1 2">
    <name type="scientific">Prauserella halophila</name>
    <dbReference type="NCBI Taxonomy" id="185641"/>
    <lineage>
        <taxon>Bacteria</taxon>
        <taxon>Bacillati</taxon>
        <taxon>Actinomycetota</taxon>
        <taxon>Actinomycetes</taxon>
        <taxon>Pseudonocardiales</taxon>
        <taxon>Pseudonocardiaceae</taxon>
        <taxon>Prauserella</taxon>
    </lineage>
</organism>
<reference evidence="2" key="1">
    <citation type="journal article" date="2019" name="Int. J. Syst. Evol. Microbiol.">
        <title>The Global Catalogue of Microorganisms (GCM) 10K type strain sequencing project: providing services to taxonomists for standard genome sequencing and annotation.</title>
        <authorList>
            <consortium name="The Broad Institute Genomics Platform"/>
            <consortium name="The Broad Institute Genome Sequencing Center for Infectious Disease"/>
            <person name="Wu L."/>
            <person name="Ma J."/>
        </authorList>
    </citation>
    <scope>NUCLEOTIDE SEQUENCE [LARGE SCALE GENOMIC DNA]</scope>
    <source>
        <strain evidence="2">JCM 13023</strain>
    </source>
</reference>
<dbReference type="EMBL" id="BAAALN010000019">
    <property type="protein sequence ID" value="GAA1253241.1"/>
    <property type="molecule type" value="Genomic_DNA"/>
</dbReference>
<keyword evidence="2" id="KW-1185">Reference proteome</keyword>
<sequence length="75" mass="8059">MAHHVEMKTAAMMIRLGERNGTLTLNHAPCGSEPDETGGCHDYLARILPLGFSLTVLGTDANGNPFTRTYKGTAQ</sequence>
<comment type="caution">
    <text evidence="1">The sequence shown here is derived from an EMBL/GenBank/DDBJ whole genome shotgun (WGS) entry which is preliminary data.</text>
</comment>
<accession>A0ABP4H7U6</accession>
<dbReference type="InterPro" id="IPR032724">
    <property type="entry name" value="SCP1.201-like"/>
</dbReference>
<proteinExistence type="predicted"/>
<gene>
    <name evidence="1" type="ORF">GCM10009676_45400</name>
</gene>
<dbReference type="Pfam" id="PF14428">
    <property type="entry name" value="DddA-like"/>
    <property type="match status" value="1"/>
</dbReference>
<protein>
    <submittedName>
        <fullName evidence="1">Uncharacterized protein</fullName>
    </submittedName>
</protein>
<evidence type="ECO:0000313" key="1">
    <source>
        <dbReference type="EMBL" id="GAA1253241.1"/>
    </source>
</evidence>
<dbReference type="Proteomes" id="UP001500653">
    <property type="component" value="Unassembled WGS sequence"/>
</dbReference>
<name>A0ABP4H7U6_9PSEU</name>